<evidence type="ECO:0000256" key="2">
    <source>
        <dbReference type="ARBA" id="ARBA00023015"/>
    </source>
</evidence>
<protein>
    <submittedName>
        <fullName evidence="7">DNA-directed RNA polymerase sigma-70 factor</fullName>
    </submittedName>
</protein>
<keyword evidence="7" id="KW-0240">DNA-directed RNA polymerase</keyword>
<dbReference type="InterPro" id="IPR013324">
    <property type="entry name" value="RNA_pol_sigma_r3/r4-like"/>
</dbReference>
<evidence type="ECO:0000259" key="6">
    <source>
        <dbReference type="Pfam" id="PF08281"/>
    </source>
</evidence>
<dbReference type="NCBIfam" id="TIGR02937">
    <property type="entry name" value="sigma70-ECF"/>
    <property type="match status" value="1"/>
</dbReference>
<dbReference type="Gene3D" id="1.10.10.10">
    <property type="entry name" value="Winged helix-like DNA-binding domain superfamily/Winged helix DNA-binding domain"/>
    <property type="match status" value="1"/>
</dbReference>
<feature type="domain" description="RNA polymerase sigma-70 region 2" evidence="5">
    <location>
        <begin position="27"/>
        <end position="95"/>
    </location>
</feature>
<dbReference type="SUPFAM" id="SSF88659">
    <property type="entry name" value="Sigma3 and sigma4 domains of RNA polymerase sigma factors"/>
    <property type="match status" value="1"/>
</dbReference>
<dbReference type="EMBL" id="AP024484">
    <property type="protein sequence ID" value="BCS84290.1"/>
    <property type="molecule type" value="Genomic_DNA"/>
</dbReference>
<dbReference type="GO" id="GO:0000428">
    <property type="term" value="C:DNA-directed RNA polymerase complex"/>
    <property type="evidence" value="ECO:0007669"/>
    <property type="project" value="UniProtKB-KW"/>
</dbReference>
<dbReference type="PANTHER" id="PTHR43133:SF46">
    <property type="entry name" value="RNA POLYMERASE SIGMA-70 FACTOR ECF SUBFAMILY"/>
    <property type="match status" value="1"/>
</dbReference>
<evidence type="ECO:0000259" key="5">
    <source>
        <dbReference type="Pfam" id="PF04542"/>
    </source>
</evidence>
<keyword evidence="4" id="KW-0804">Transcription</keyword>
<keyword evidence="2" id="KW-0805">Transcription regulation</keyword>
<dbReference type="InterPro" id="IPR007627">
    <property type="entry name" value="RNA_pol_sigma70_r2"/>
</dbReference>
<dbReference type="InterPro" id="IPR013249">
    <property type="entry name" value="RNA_pol_sigma70_r4_t2"/>
</dbReference>
<evidence type="ECO:0000313" key="8">
    <source>
        <dbReference type="Proteomes" id="UP001319045"/>
    </source>
</evidence>
<dbReference type="InterPro" id="IPR036388">
    <property type="entry name" value="WH-like_DNA-bd_sf"/>
</dbReference>
<dbReference type="Proteomes" id="UP001319045">
    <property type="component" value="Chromosome"/>
</dbReference>
<dbReference type="InterPro" id="IPR013325">
    <property type="entry name" value="RNA_pol_sigma_r2"/>
</dbReference>
<reference evidence="7 8" key="1">
    <citation type="journal article" date="2022" name="Int. J. Syst. Evol. Microbiol.">
        <title>Prevotella herbatica sp. nov., a plant polysaccharide-decomposing anaerobic bacterium isolated from a methanogenic reactor.</title>
        <authorList>
            <person name="Uek A."/>
            <person name="Tonouchi A."/>
            <person name="Kaku N."/>
            <person name="Ueki K."/>
        </authorList>
    </citation>
    <scope>NUCLEOTIDE SEQUENCE [LARGE SCALE GENOMIC DNA]</scope>
    <source>
        <strain evidence="7 8">WR041</strain>
    </source>
</reference>
<feature type="domain" description="RNA polymerase sigma factor 70 region 4 type 2" evidence="6">
    <location>
        <begin position="123"/>
        <end position="174"/>
    </location>
</feature>
<gene>
    <name evidence="7" type="ORF">prwr041_01830</name>
</gene>
<keyword evidence="8" id="KW-1185">Reference proteome</keyword>
<dbReference type="PANTHER" id="PTHR43133">
    <property type="entry name" value="RNA POLYMERASE ECF-TYPE SIGMA FACTO"/>
    <property type="match status" value="1"/>
</dbReference>
<evidence type="ECO:0000256" key="4">
    <source>
        <dbReference type="ARBA" id="ARBA00023163"/>
    </source>
</evidence>
<keyword evidence="3" id="KW-0731">Sigma factor</keyword>
<sequence length="186" mass="21698">MYIFGTDKEKHIIKLFRRGDASAMDCLYSEYADYLTAVCARYIPDDDELKDVLQESFIKIFSKIEKFNYRGNGSLRAWITRIVINESLLCIRKKKNSPFINIEKEPPDIQDEDPEIGNLNEEVLTNMIRLLPDGYRTVFNLFVIEGKSHKEIAKILNIKADSSASQFYKAKKQLAKMIKDYRLKQE</sequence>
<dbReference type="SUPFAM" id="SSF88946">
    <property type="entry name" value="Sigma2 domain of RNA polymerase sigma factors"/>
    <property type="match status" value="1"/>
</dbReference>
<dbReference type="InterPro" id="IPR014284">
    <property type="entry name" value="RNA_pol_sigma-70_dom"/>
</dbReference>
<dbReference type="CDD" id="cd06171">
    <property type="entry name" value="Sigma70_r4"/>
    <property type="match status" value="1"/>
</dbReference>
<evidence type="ECO:0000256" key="1">
    <source>
        <dbReference type="ARBA" id="ARBA00010641"/>
    </source>
</evidence>
<comment type="similarity">
    <text evidence="1">Belongs to the sigma-70 factor family. ECF subfamily.</text>
</comment>
<dbReference type="InterPro" id="IPR039425">
    <property type="entry name" value="RNA_pol_sigma-70-like"/>
</dbReference>
<accession>A0ABN6EG99</accession>
<dbReference type="Pfam" id="PF08281">
    <property type="entry name" value="Sigma70_r4_2"/>
    <property type="match status" value="1"/>
</dbReference>
<organism evidence="7 8">
    <name type="scientific">Prevotella herbatica</name>
    <dbReference type="NCBI Taxonomy" id="2801997"/>
    <lineage>
        <taxon>Bacteria</taxon>
        <taxon>Pseudomonadati</taxon>
        <taxon>Bacteroidota</taxon>
        <taxon>Bacteroidia</taxon>
        <taxon>Bacteroidales</taxon>
        <taxon>Prevotellaceae</taxon>
        <taxon>Prevotella</taxon>
    </lineage>
</organism>
<dbReference type="Gene3D" id="1.10.1740.10">
    <property type="match status" value="1"/>
</dbReference>
<name>A0ABN6EG99_9BACT</name>
<dbReference type="RefSeq" id="WP_207154475.1">
    <property type="nucleotide sequence ID" value="NZ_AP024484.1"/>
</dbReference>
<evidence type="ECO:0000313" key="7">
    <source>
        <dbReference type="EMBL" id="BCS84290.1"/>
    </source>
</evidence>
<evidence type="ECO:0000256" key="3">
    <source>
        <dbReference type="ARBA" id="ARBA00023082"/>
    </source>
</evidence>
<dbReference type="Pfam" id="PF04542">
    <property type="entry name" value="Sigma70_r2"/>
    <property type="match status" value="1"/>
</dbReference>
<proteinExistence type="inferred from homology"/>